<dbReference type="InterPro" id="IPR036526">
    <property type="entry name" value="C-N_Hydrolase_sf"/>
</dbReference>
<organism evidence="11 12">
    <name type="scientific">Piscinibacter koreensis</name>
    <dbReference type="NCBI Taxonomy" id="2742824"/>
    <lineage>
        <taxon>Bacteria</taxon>
        <taxon>Pseudomonadati</taxon>
        <taxon>Pseudomonadota</taxon>
        <taxon>Betaproteobacteria</taxon>
        <taxon>Burkholderiales</taxon>
        <taxon>Sphaerotilaceae</taxon>
        <taxon>Piscinibacter</taxon>
    </lineage>
</organism>
<evidence type="ECO:0000256" key="9">
    <source>
        <dbReference type="HAMAP-Rule" id="MF_01148"/>
    </source>
</evidence>
<dbReference type="PANTHER" id="PTHR38686:SF1">
    <property type="entry name" value="APOLIPOPROTEIN N-ACYLTRANSFERASE"/>
    <property type="match status" value="1"/>
</dbReference>
<evidence type="ECO:0000256" key="5">
    <source>
        <dbReference type="ARBA" id="ARBA00022692"/>
    </source>
</evidence>
<feature type="transmembrane region" description="Helical" evidence="9">
    <location>
        <begin position="85"/>
        <end position="103"/>
    </location>
</feature>
<keyword evidence="6 9" id="KW-1133">Transmembrane helix</keyword>
<dbReference type="GO" id="GO:0016410">
    <property type="term" value="F:N-acyltransferase activity"/>
    <property type="evidence" value="ECO:0007669"/>
    <property type="project" value="UniProtKB-UniRule"/>
</dbReference>
<feature type="transmembrane region" description="Helical" evidence="9">
    <location>
        <begin position="115"/>
        <end position="138"/>
    </location>
</feature>
<feature type="transmembrane region" description="Helical" evidence="9">
    <location>
        <begin position="188"/>
        <end position="208"/>
    </location>
</feature>
<keyword evidence="11" id="KW-0449">Lipoprotein</keyword>
<keyword evidence="5 9" id="KW-0812">Transmembrane</keyword>
<dbReference type="Gene3D" id="3.60.110.10">
    <property type="entry name" value="Carbon-nitrogen hydrolase"/>
    <property type="match status" value="1"/>
</dbReference>
<evidence type="ECO:0000256" key="3">
    <source>
        <dbReference type="ARBA" id="ARBA00022475"/>
    </source>
</evidence>
<comment type="catalytic activity">
    <reaction evidence="9">
        <text>N-terminal S-1,2-diacyl-sn-glyceryl-L-cysteinyl-[lipoprotein] + a glycerophospholipid = N-acyl-S-1,2-diacyl-sn-glyceryl-L-cysteinyl-[lipoprotein] + a 2-acyl-sn-glycero-3-phospholipid + H(+)</text>
        <dbReference type="Rhea" id="RHEA:48228"/>
        <dbReference type="Rhea" id="RHEA-COMP:14681"/>
        <dbReference type="Rhea" id="RHEA-COMP:14684"/>
        <dbReference type="ChEBI" id="CHEBI:15378"/>
        <dbReference type="ChEBI" id="CHEBI:136912"/>
        <dbReference type="ChEBI" id="CHEBI:140656"/>
        <dbReference type="ChEBI" id="CHEBI:140657"/>
        <dbReference type="ChEBI" id="CHEBI:140660"/>
        <dbReference type="EC" id="2.3.1.269"/>
    </reaction>
</comment>
<gene>
    <name evidence="9 11" type="primary">lnt</name>
    <name evidence="11" type="ORF">HQN59_21885</name>
</gene>
<evidence type="ECO:0000313" key="11">
    <source>
        <dbReference type="EMBL" id="NUZ08408.1"/>
    </source>
</evidence>
<comment type="similarity">
    <text evidence="2 9">Belongs to the CN hydrolase family. Apolipoprotein N-acyltransferase subfamily.</text>
</comment>
<dbReference type="RefSeq" id="WP_176071367.1">
    <property type="nucleotide sequence ID" value="NZ_JABWMJ010000013.1"/>
</dbReference>
<dbReference type="InterPro" id="IPR004563">
    <property type="entry name" value="Apolipo_AcylTrfase"/>
</dbReference>
<feature type="transmembrane region" description="Helical" evidence="9">
    <location>
        <begin position="57"/>
        <end position="73"/>
    </location>
</feature>
<comment type="caution">
    <text evidence="11">The sequence shown here is derived from an EMBL/GenBank/DDBJ whole genome shotgun (WGS) entry which is preliminary data.</text>
</comment>
<evidence type="ECO:0000256" key="7">
    <source>
        <dbReference type="ARBA" id="ARBA00023136"/>
    </source>
</evidence>
<evidence type="ECO:0000259" key="10">
    <source>
        <dbReference type="PROSITE" id="PS50263"/>
    </source>
</evidence>
<proteinExistence type="inferred from homology"/>
<dbReference type="CDD" id="cd07571">
    <property type="entry name" value="ALP_N-acyl_transferase"/>
    <property type="match status" value="1"/>
</dbReference>
<evidence type="ECO:0000256" key="4">
    <source>
        <dbReference type="ARBA" id="ARBA00022679"/>
    </source>
</evidence>
<dbReference type="InterPro" id="IPR045378">
    <property type="entry name" value="LNT_N"/>
</dbReference>
<feature type="transmembrane region" description="Helical" evidence="9">
    <location>
        <begin position="513"/>
        <end position="531"/>
    </location>
</feature>
<evidence type="ECO:0000256" key="6">
    <source>
        <dbReference type="ARBA" id="ARBA00022989"/>
    </source>
</evidence>
<feature type="transmembrane region" description="Helical" evidence="9">
    <location>
        <begin position="150"/>
        <end position="176"/>
    </location>
</feature>
<comment type="function">
    <text evidence="9">Catalyzes the phospholipid dependent N-acylation of the N-terminal cysteine of apolipoprotein, the last step in lipoprotein maturation.</text>
</comment>
<dbReference type="NCBIfam" id="TIGR00546">
    <property type="entry name" value="lnt"/>
    <property type="match status" value="1"/>
</dbReference>
<protein>
    <recommendedName>
        <fullName evidence="9">Apolipoprotein N-acyltransferase</fullName>
        <shortName evidence="9">ALP N-acyltransferase</shortName>
        <ecNumber evidence="9">2.3.1.269</ecNumber>
    </recommendedName>
</protein>
<reference evidence="11 12" key="1">
    <citation type="submission" date="2020-06" db="EMBL/GenBank/DDBJ databases">
        <title>Schlegella sp. ID0723 isolated from air conditioner.</title>
        <authorList>
            <person name="Kim D.Y."/>
            <person name="Kim D.-U."/>
        </authorList>
    </citation>
    <scope>NUCLEOTIDE SEQUENCE [LARGE SCALE GENOMIC DNA]</scope>
    <source>
        <strain evidence="11 12">ID0723</strain>
    </source>
</reference>
<evidence type="ECO:0000256" key="2">
    <source>
        <dbReference type="ARBA" id="ARBA00010065"/>
    </source>
</evidence>
<keyword evidence="7 9" id="KW-0472">Membrane</keyword>
<dbReference type="AlphaFoldDB" id="A0A7Y6NS96"/>
<dbReference type="EC" id="2.3.1.269" evidence="9"/>
<dbReference type="EMBL" id="JABWMJ010000013">
    <property type="protein sequence ID" value="NUZ08408.1"/>
    <property type="molecule type" value="Genomic_DNA"/>
</dbReference>
<evidence type="ECO:0000313" key="12">
    <source>
        <dbReference type="Proteomes" id="UP000529637"/>
    </source>
</evidence>
<dbReference type="PROSITE" id="PS50263">
    <property type="entry name" value="CN_HYDROLASE"/>
    <property type="match status" value="1"/>
</dbReference>
<accession>A0A7Y6NS96</accession>
<comment type="pathway">
    <text evidence="9">Protein modification; lipoprotein biosynthesis (N-acyl transfer).</text>
</comment>
<dbReference type="PANTHER" id="PTHR38686">
    <property type="entry name" value="APOLIPOPROTEIN N-ACYLTRANSFERASE"/>
    <property type="match status" value="1"/>
</dbReference>
<dbReference type="Pfam" id="PF20154">
    <property type="entry name" value="LNT_N"/>
    <property type="match status" value="1"/>
</dbReference>
<evidence type="ECO:0000256" key="1">
    <source>
        <dbReference type="ARBA" id="ARBA00004651"/>
    </source>
</evidence>
<keyword evidence="4 9" id="KW-0808">Transferase</keyword>
<dbReference type="HAMAP" id="MF_01148">
    <property type="entry name" value="Lnt"/>
    <property type="match status" value="1"/>
</dbReference>
<dbReference type="SUPFAM" id="SSF56317">
    <property type="entry name" value="Carbon-nitrogen hydrolase"/>
    <property type="match status" value="1"/>
</dbReference>
<name>A0A7Y6NS96_9BURK</name>
<keyword evidence="12" id="KW-1185">Reference proteome</keyword>
<dbReference type="GO" id="GO:0042158">
    <property type="term" value="P:lipoprotein biosynthetic process"/>
    <property type="evidence" value="ECO:0007669"/>
    <property type="project" value="UniProtKB-UniRule"/>
</dbReference>
<keyword evidence="8 9" id="KW-0012">Acyltransferase</keyword>
<comment type="subcellular location">
    <subcellularLocation>
        <location evidence="1 9">Cell membrane</location>
        <topology evidence="1 9">Multi-pass membrane protein</topology>
    </subcellularLocation>
</comment>
<dbReference type="GO" id="GO:0005886">
    <property type="term" value="C:plasma membrane"/>
    <property type="evidence" value="ECO:0007669"/>
    <property type="project" value="UniProtKB-SubCell"/>
</dbReference>
<sequence>MFRRNATATARSEARRALANLPRAAAVLGHPLSLLASSVLAGLIQALSMAWPDSGTPVWWLQLVSLAVLCIIIRRATSWRSAAAMAWLFATAWLAGSFWWLFIAMHEHGGVPAPLAALGVLALAGGVAVYYAAAGAVFRAGVRGHPLRNGLLFAAVWLGAELARGTFLTGFPWAAAGYAHVDGPLSGLAPWLGVYGISAFAALSAYLLSVVAQPAARSGSSCRRVVAYVVLMGAVSGTADRWKVDVRLEGTPLRVALLQGNIAQQQKFDSETGIPTALGWYGRALSETPADLLITPETAIPLLPQDLPTGYMTALKASISASGRAALVGLPLGSVEKGYTNSVVGLAPKAAEYRYDKHHLVPFGEFSPPMFGWLTHVMNIPLGDFRRGPVAQHSFAWRGQRLAPNICYEDLLGEELAVRFRDAPSAPTILVNLSNIAWFGNTAVIDQHLQISRMRAMEFRRPVIRATNTGATAAIDAYGRVTGMLPRHTRGVLVAEVQGATGSTPFAWWSSRFGVWPLWMSVLAILCLTLWPPRSSSGGFRDRAKRYSDQDSRGGNVDCRAAHFGG</sequence>
<dbReference type="Proteomes" id="UP000529637">
    <property type="component" value="Unassembled WGS sequence"/>
</dbReference>
<dbReference type="Pfam" id="PF00795">
    <property type="entry name" value="CN_hydrolase"/>
    <property type="match status" value="1"/>
</dbReference>
<feature type="domain" description="CN hydrolase" evidence="10">
    <location>
        <begin position="258"/>
        <end position="499"/>
    </location>
</feature>
<dbReference type="UniPathway" id="UPA00666"/>
<keyword evidence="3 9" id="KW-1003">Cell membrane</keyword>
<dbReference type="InterPro" id="IPR003010">
    <property type="entry name" value="C-N_Hydrolase"/>
</dbReference>
<evidence type="ECO:0000256" key="8">
    <source>
        <dbReference type="ARBA" id="ARBA00023315"/>
    </source>
</evidence>